<keyword evidence="4" id="KW-1185">Reference proteome</keyword>
<keyword evidence="2" id="KW-0812">Transmembrane</keyword>
<sequence>MDFLPVFAMATGMVLLVPHVSRIAAPLVTRVAQAGAVLVVTGGALKAIWKTIVAFGGPDITWLAAAQFPLLGPGFTLLAWAVLAVHPSGGTYGGVTEGADPLTGRAERHGVEGSGVEGNGGEENGVEGSGGEGSGGEENGAGRPAGTPPLWAFAGFAMVGLAAAFAVRATWPLLLVTTVSSTVLAVRLLLMARRAGETVGSFLLGFTIIGTYSMGMLASRPEQTITLQWLEESLNTLIWTSFATAVWRLVRVHARQGGGHARTTSAS</sequence>
<feature type="transmembrane region" description="Helical" evidence="2">
    <location>
        <begin position="61"/>
        <end position="83"/>
    </location>
</feature>
<dbReference type="RefSeq" id="WP_358137649.1">
    <property type="nucleotide sequence ID" value="NZ_JBFALK010000017.1"/>
</dbReference>
<gene>
    <name evidence="3" type="ORF">AB0I59_28085</name>
</gene>
<dbReference type="EMBL" id="JBFALK010000017">
    <property type="protein sequence ID" value="MEV0972479.1"/>
    <property type="molecule type" value="Genomic_DNA"/>
</dbReference>
<feature type="transmembrane region" description="Helical" evidence="2">
    <location>
        <begin position="150"/>
        <end position="167"/>
    </location>
</feature>
<feature type="region of interest" description="Disordered" evidence="1">
    <location>
        <begin position="96"/>
        <end position="144"/>
    </location>
</feature>
<feature type="transmembrane region" description="Helical" evidence="2">
    <location>
        <begin position="198"/>
        <end position="218"/>
    </location>
</feature>
<proteinExistence type="predicted"/>
<keyword evidence="2" id="KW-0472">Membrane</keyword>
<reference evidence="3 4" key="1">
    <citation type="submission" date="2024-06" db="EMBL/GenBank/DDBJ databases">
        <title>The Natural Products Discovery Center: Release of the First 8490 Sequenced Strains for Exploring Actinobacteria Biosynthetic Diversity.</title>
        <authorList>
            <person name="Kalkreuter E."/>
            <person name="Kautsar S.A."/>
            <person name="Yang D."/>
            <person name="Bader C.D."/>
            <person name="Teijaro C.N."/>
            <person name="Fluegel L."/>
            <person name="Davis C.M."/>
            <person name="Simpson J.R."/>
            <person name="Lauterbach L."/>
            <person name="Steele A.D."/>
            <person name="Gui C."/>
            <person name="Meng S."/>
            <person name="Li G."/>
            <person name="Viehrig K."/>
            <person name="Ye F."/>
            <person name="Su P."/>
            <person name="Kiefer A.F."/>
            <person name="Nichols A."/>
            <person name="Cepeda A.J."/>
            <person name="Yan W."/>
            <person name="Fan B."/>
            <person name="Jiang Y."/>
            <person name="Adhikari A."/>
            <person name="Zheng C.-J."/>
            <person name="Schuster L."/>
            <person name="Cowan T.M."/>
            <person name="Smanski M.J."/>
            <person name="Chevrette M.G."/>
            <person name="De Carvalho L.P.S."/>
            <person name="Shen B."/>
        </authorList>
    </citation>
    <scope>NUCLEOTIDE SEQUENCE [LARGE SCALE GENOMIC DNA]</scope>
    <source>
        <strain evidence="3 4">NPDC050100</strain>
    </source>
</reference>
<feature type="transmembrane region" description="Helical" evidence="2">
    <location>
        <begin position="174"/>
        <end position="192"/>
    </location>
</feature>
<dbReference type="Proteomes" id="UP001551675">
    <property type="component" value="Unassembled WGS sequence"/>
</dbReference>
<protein>
    <submittedName>
        <fullName evidence="3">Uncharacterized protein</fullName>
    </submittedName>
</protein>
<comment type="caution">
    <text evidence="3">The sequence shown here is derived from an EMBL/GenBank/DDBJ whole genome shotgun (WGS) entry which is preliminary data.</text>
</comment>
<feature type="compositionally biased region" description="Gly residues" evidence="1">
    <location>
        <begin position="112"/>
        <end position="139"/>
    </location>
</feature>
<evidence type="ECO:0000313" key="4">
    <source>
        <dbReference type="Proteomes" id="UP001551675"/>
    </source>
</evidence>
<evidence type="ECO:0000256" key="1">
    <source>
        <dbReference type="SAM" id="MobiDB-lite"/>
    </source>
</evidence>
<keyword evidence="2" id="KW-1133">Transmembrane helix</keyword>
<accession>A0ABV3GLJ5</accession>
<evidence type="ECO:0000313" key="3">
    <source>
        <dbReference type="EMBL" id="MEV0972479.1"/>
    </source>
</evidence>
<feature type="transmembrane region" description="Helical" evidence="2">
    <location>
        <begin position="32"/>
        <end position="49"/>
    </location>
</feature>
<name>A0ABV3GLJ5_MICGL</name>
<evidence type="ECO:0000256" key="2">
    <source>
        <dbReference type="SAM" id="Phobius"/>
    </source>
</evidence>
<organism evidence="3 4">
    <name type="scientific">Microtetraspora glauca</name>
    <dbReference type="NCBI Taxonomy" id="1996"/>
    <lineage>
        <taxon>Bacteria</taxon>
        <taxon>Bacillati</taxon>
        <taxon>Actinomycetota</taxon>
        <taxon>Actinomycetes</taxon>
        <taxon>Streptosporangiales</taxon>
        <taxon>Streptosporangiaceae</taxon>
        <taxon>Microtetraspora</taxon>
    </lineage>
</organism>